<accession>A0ABT4TNP0</accession>
<dbReference type="PROSITE" id="PS00211">
    <property type="entry name" value="ABC_TRANSPORTER_1"/>
    <property type="match status" value="1"/>
</dbReference>
<keyword evidence="3" id="KW-0547">Nucleotide-binding</keyword>
<dbReference type="Proteomes" id="UP001165685">
    <property type="component" value="Unassembled WGS sequence"/>
</dbReference>
<dbReference type="InterPro" id="IPR017871">
    <property type="entry name" value="ABC_transporter-like_CS"/>
</dbReference>
<evidence type="ECO:0000256" key="2">
    <source>
        <dbReference type="ARBA" id="ARBA00022448"/>
    </source>
</evidence>
<gene>
    <name evidence="6" type="ORF">O4U47_17195</name>
</gene>
<dbReference type="InterPro" id="IPR003593">
    <property type="entry name" value="AAA+_ATPase"/>
</dbReference>
<dbReference type="InterPro" id="IPR027417">
    <property type="entry name" value="P-loop_NTPase"/>
</dbReference>
<dbReference type="SMART" id="SM00382">
    <property type="entry name" value="AAA"/>
    <property type="match status" value="1"/>
</dbReference>
<evidence type="ECO:0000256" key="4">
    <source>
        <dbReference type="ARBA" id="ARBA00022840"/>
    </source>
</evidence>
<evidence type="ECO:0000313" key="7">
    <source>
        <dbReference type="Proteomes" id="UP001165685"/>
    </source>
</evidence>
<dbReference type="InterPro" id="IPR003439">
    <property type="entry name" value="ABC_transporter-like_ATP-bd"/>
</dbReference>
<keyword evidence="4 6" id="KW-0067">ATP-binding</keyword>
<reference evidence="6" key="1">
    <citation type="submission" date="2023-01" db="EMBL/GenBank/DDBJ databases">
        <title>Draft genome sequence of Nocardiopsis sp. LSu2-4 isolated from halophytes.</title>
        <authorList>
            <person name="Duangmal K."/>
            <person name="Chantavorakit T."/>
        </authorList>
    </citation>
    <scope>NUCLEOTIDE SEQUENCE</scope>
    <source>
        <strain evidence="6">LSu2-4</strain>
    </source>
</reference>
<protein>
    <submittedName>
        <fullName evidence="6">ATP-binding cassette domain-containing protein</fullName>
    </submittedName>
</protein>
<dbReference type="EMBL" id="JAQFWP010000032">
    <property type="protein sequence ID" value="MDA2806251.1"/>
    <property type="molecule type" value="Genomic_DNA"/>
</dbReference>
<dbReference type="Pfam" id="PF00005">
    <property type="entry name" value="ABC_tran"/>
    <property type="match status" value="1"/>
</dbReference>
<evidence type="ECO:0000256" key="1">
    <source>
        <dbReference type="ARBA" id="ARBA00005417"/>
    </source>
</evidence>
<dbReference type="SUPFAM" id="SSF52540">
    <property type="entry name" value="P-loop containing nucleoside triphosphate hydrolases"/>
    <property type="match status" value="1"/>
</dbReference>
<feature type="domain" description="ABC transporter" evidence="5">
    <location>
        <begin position="2"/>
        <end position="228"/>
    </location>
</feature>
<dbReference type="RefSeq" id="WP_270678895.1">
    <property type="nucleotide sequence ID" value="NZ_JAQFWP010000032.1"/>
</dbReference>
<evidence type="ECO:0000313" key="6">
    <source>
        <dbReference type="EMBL" id="MDA2806251.1"/>
    </source>
</evidence>
<organism evidence="6 7">
    <name type="scientific">Nocardiopsis suaedae</name>
    <dbReference type="NCBI Taxonomy" id="3018444"/>
    <lineage>
        <taxon>Bacteria</taxon>
        <taxon>Bacillati</taxon>
        <taxon>Actinomycetota</taxon>
        <taxon>Actinomycetes</taxon>
        <taxon>Streptosporangiales</taxon>
        <taxon>Nocardiopsidaceae</taxon>
        <taxon>Nocardiopsis</taxon>
    </lineage>
</organism>
<dbReference type="GO" id="GO:0005524">
    <property type="term" value="F:ATP binding"/>
    <property type="evidence" value="ECO:0007669"/>
    <property type="project" value="UniProtKB-KW"/>
</dbReference>
<dbReference type="PANTHER" id="PTHR43335">
    <property type="entry name" value="ABC TRANSPORTER, ATP-BINDING PROTEIN"/>
    <property type="match status" value="1"/>
</dbReference>
<evidence type="ECO:0000256" key="3">
    <source>
        <dbReference type="ARBA" id="ARBA00022741"/>
    </source>
</evidence>
<sequence>MIEAADLTKEYRGGVRAVDGLTFTAPAGAVTGFLGPNGAGKTSTMRLVLGLDRPTAGTALIHGRPYRTFEAPMRAVGALLGTESVPGGMTAAAHLRWLARAGRLPRGRAEVVLGMVGLGDEAGRKVKDFSLGMRQRLGLAAALLGDPGVLVLDEPVNGLDPEGVRWIRTLLRRLADEGRTVLLSSHLLSETAATADRVVVIGGGRLIAEAGIDEVVRRGSGPVSVETPQAGLLARLVAEEGAEAEPGPGGRVSVRGLDARRVGELAARHGVVLHGLGQESPDLEEVFFELTRDSARHTFASAGMNGDRR</sequence>
<dbReference type="Gene3D" id="3.40.50.300">
    <property type="entry name" value="P-loop containing nucleotide triphosphate hydrolases"/>
    <property type="match status" value="1"/>
</dbReference>
<comment type="caution">
    <text evidence="6">The sequence shown here is derived from an EMBL/GenBank/DDBJ whole genome shotgun (WGS) entry which is preliminary data.</text>
</comment>
<name>A0ABT4TNP0_9ACTN</name>
<keyword evidence="7" id="KW-1185">Reference proteome</keyword>
<dbReference type="PROSITE" id="PS50893">
    <property type="entry name" value="ABC_TRANSPORTER_2"/>
    <property type="match status" value="1"/>
</dbReference>
<comment type="similarity">
    <text evidence="1">Belongs to the ABC transporter superfamily.</text>
</comment>
<evidence type="ECO:0000259" key="5">
    <source>
        <dbReference type="PROSITE" id="PS50893"/>
    </source>
</evidence>
<keyword evidence="2" id="KW-0813">Transport</keyword>
<proteinExistence type="inferred from homology"/>
<dbReference type="PANTHER" id="PTHR43335:SF4">
    <property type="entry name" value="ABC TRANSPORTER, ATP-BINDING PROTEIN"/>
    <property type="match status" value="1"/>
</dbReference>